<sequence>MPTTKTRINVTIPPDVERVLARVAERDAMPPATKAAHLIRLALEVEEDEVWDAIARRRDTAKARFISHRRAWD</sequence>
<evidence type="ECO:0000313" key="2">
    <source>
        <dbReference type="Proteomes" id="UP000178880"/>
    </source>
</evidence>
<proteinExistence type="predicted"/>
<dbReference type="AlphaFoldDB" id="A0A1G2CFG9"/>
<dbReference type="STRING" id="1798650.A2945_00405"/>
<dbReference type="EMBL" id="MHLA01000007">
    <property type="protein sequence ID" value="OGZ00139.1"/>
    <property type="molecule type" value="Genomic_DNA"/>
</dbReference>
<comment type="caution">
    <text evidence="1">The sequence shown here is derived from an EMBL/GenBank/DDBJ whole genome shotgun (WGS) entry which is preliminary data.</text>
</comment>
<dbReference type="Proteomes" id="UP000178880">
    <property type="component" value="Unassembled WGS sequence"/>
</dbReference>
<gene>
    <name evidence="1" type="ORF">A2945_00405</name>
</gene>
<accession>A0A1G2CFG9</accession>
<name>A0A1G2CFG9_9BACT</name>
<reference evidence="1 2" key="1">
    <citation type="journal article" date="2016" name="Nat. Commun.">
        <title>Thousands of microbial genomes shed light on interconnected biogeochemical processes in an aquifer system.</title>
        <authorList>
            <person name="Anantharaman K."/>
            <person name="Brown C.T."/>
            <person name="Hug L.A."/>
            <person name="Sharon I."/>
            <person name="Castelle C.J."/>
            <person name="Probst A.J."/>
            <person name="Thomas B.C."/>
            <person name="Singh A."/>
            <person name="Wilkins M.J."/>
            <person name="Karaoz U."/>
            <person name="Brodie E.L."/>
            <person name="Williams K.H."/>
            <person name="Hubbard S.S."/>
            <person name="Banfield J.F."/>
        </authorList>
    </citation>
    <scope>NUCLEOTIDE SEQUENCE [LARGE SCALE GENOMIC DNA]</scope>
</reference>
<organism evidence="1 2">
    <name type="scientific">Candidatus Liptonbacteria bacterium RIFCSPLOWO2_01_FULL_52_25</name>
    <dbReference type="NCBI Taxonomy" id="1798650"/>
    <lineage>
        <taxon>Bacteria</taxon>
        <taxon>Candidatus Liptoniibacteriota</taxon>
    </lineage>
</organism>
<evidence type="ECO:0008006" key="3">
    <source>
        <dbReference type="Google" id="ProtNLM"/>
    </source>
</evidence>
<protein>
    <recommendedName>
        <fullName evidence="3">CopG-like ribbon-helix-helix domain-containing protein</fullName>
    </recommendedName>
</protein>
<evidence type="ECO:0000313" key="1">
    <source>
        <dbReference type="EMBL" id="OGZ00139.1"/>
    </source>
</evidence>